<keyword evidence="4" id="KW-1185">Reference proteome</keyword>
<dbReference type="PANTHER" id="PTHR47723">
    <property type="entry name" value="OS05G0353850 PROTEIN"/>
    <property type="match status" value="1"/>
</dbReference>
<dbReference type="Pfam" id="PF13456">
    <property type="entry name" value="RVT_3"/>
    <property type="match status" value="1"/>
</dbReference>
<organism evidence="3 4">
    <name type="scientific">Lithocarpus litseifolius</name>
    <dbReference type="NCBI Taxonomy" id="425828"/>
    <lineage>
        <taxon>Eukaryota</taxon>
        <taxon>Viridiplantae</taxon>
        <taxon>Streptophyta</taxon>
        <taxon>Embryophyta</taxon>
        <taxon>Tracheophyta</taxon>
        <taxon>Spermatophyta</taxon>
        <taxon>Magnoliopsida</taxon>
        <taxon>eudicotyledons</taxon>
        <taxon>Gunneridae</taxon>
        <taxon>Pentapetalae</taxon>
        <taxon>rosids</taxon>
        <taxon>fabids</taxon>
        <taxon>Fagales</taxon>
        <taxon>Fagaceae</taxon>
        <taxon>Lithocarpus</taxon>
    </lineage>
</organism>
<dbReference type="InterPro" id="IPR002156">
    <property type="entry name" value="RNaseH_domain"/>
</dbReference>
<feature type="region of interest" description="Disordered" evidence="1">
    <location>
        <begin position="160"/>
        <end position="194"/>
    </location>
</feature>
<evidence type="ECO:0000259" key="2">
    <source>
        <dbReference type="Pfam" id="PF13456"/>
    </source>
</evidence>
<dbReference type="Proteomes" id="UP001459277">
    <property type="component" value="Unassembled WGS sequence"/>
</dbReference>
<evidence type="ECO:0000313" key="3">
    <source>
        <dbReference type="EMBL" id="KAL0016669.1"/>
    </source>
</evidence>
<accession>A0AAW2E2N9</accession>
<dbReference type="PANTHER" id="PTHR47723:SF19">
    <property type="entry name" value="POLYNUCLEOTIDYL TRANSFERASE, RIBONUCLEASE H-LIKE SUPERFAMILY PROTEIN"/>
    <property type="match status" value="1"/>
</dbReference>
<feature type="compositionally biased region" description="Basic and acidic residues" evidence="1">
    <location>
        <begin position="179"/>
        <end position="194"/>
    </location>
</feature>
<sequence>MEKTLPLGSIGYAVKKILQQFWLSREEPCNGNQTRTCKWLPPELGEYKTNFNGAMFNESDEAGIGIVVQDDLGQVLVAMAEKIRKPHNVESLEIITARRAVIFASKIGLQQCQFEGDLEIGIKALQTGDVFSSSFGHLEQLHQLLIEQAESIAYKIAEEQVEPSPTRSSKLSRRTIHRLQHERSSPTEKPEALL</sequence>
<dbReference type="EMBL" id="JAZDWU010000001">
    <property type="protein sequence ID" value="KAL0016669.1"/>
    <property type="molecule type" value="Genomic_DNA"/>
</dbReference>
<dbReference type="Gene3D" id="3.30.420.10">
    <property type="entry name" value="Ribonuclease H-like superfamily/Ribonuclease H"/>
    <property type="match status" value="1"/>
</dbReference>
<dbReference type="AlphaFoldDB" id="A0AAW2E2N9"/>
<gene>
    <name evidence="3" type="ORF">SO802_003738</name>
</gene>
<proteinExistence type="predicted"/>
<protein>
    <recommendedName>
        <fullName evidence="2">RNase H type-1 domain-containing protein</fullName>
    </recommendedName>
</protein>
<evidence type="ECO:0000313" key="4">
    <source>
        <dbReference type="Proteomes" id="UP001459277"/>
    </source>
</evidence>
<comment type="caution">
    <text evidence="3">The sequence shown here is derived from an EMBL/GenBank/DDBJ whole genome shotgun (WGS) entry which is preliminary data.</text>
</comment>
<dbReference type="InterPro" id="IPR036397">
    <property type="entry name" value="RNaseH_sf"/>
</dbReference>
<dbReference type="InterPro" id="IPR053151">
    <property type="entry name" value="RNase_H-like"/>
</dbReference>
<dbReference type="GO" id="GO:0004523">
    <property type="term" value="F:RNA-DNA hybrid ribonuclease activity"/>
    <property type="evidence" value="ECO:0007669"/>
    <property type="project" value="InterPro"/>
</dbReference>
<reference evidence="3 4" key="1">
    <citation type="submission" date="2024-01" db="EMBL/GenBank/DDBJ databases">
        <title>A telomere-to-telomere, gap-free genome of sweet tea (Lithocarpus litseifolius).</title>
        <authorList>
            <person name="Zhou J."/>
        </authorList>
    </citation>
    <scope>NUCLEOTIDE SEQUENCE [LARGE SCALE GENOMIC DNA]</scope>
    <source>
        <strain evidence="3">Zhou-2022a</strain>
        <tissue evidence="3">Leaf</tissue>
    </source>
</reference>
<evidence type="ECO:0000256" key="1">
    <source>
        <dbReference type="SAM" id="MobiDB-lite"/>
    </source>
</evidence>
<feature type="domain" description="RNase H type-1" evidence="2">
    <location>
        <begin position="50"/>
        <end position="129"/>
    </location>
</feature>
<name>A0AAW2E2N9_9ROSI</name>
<dbReference type="GO" id="GO:0003676">
    <property type="term" value="F:nucleic acid binding"/>
    <property type="evidence" value="ECO:0007669"/>
    <property type="project" value="InterPro"/>
</dbReference>